<dbReference type="PANTHER" id="PTHR48081:SF8">
    <property type="entry name" value="ALPHA_BETA HYDROLASE FOLD-3 DOMAIN-CONTAINING PROTEIN-RELATED"/>
    <property type="match status" value="1"/>
</dbReference>
<reference evidence="4" key="1">
    <citation type="submission" date="2019-06" db="EMBL/GenBank/DDBJ databases">
        <title>Draft genome sequence of the griseofulvin-producing fungus Xylaria cubensis strain G536.</title>
        <authorList>
            <person name="Mead M.E."/>
            <person name="Raja H.A."/>
            <person name="Steenwyk J.L."/>
            <person name="Knowles S.L."/>
            <person name="Oberlies N.H."/>
            <person name="Rokas A."/>
        </authorList>
    </citation>
    <scope>NUCLEOTIDE SEQUENCE [LARGE SCALE GENOMIC DNA]</scope>
    <source>
        <strain evidence="4">G536</strain>
    </source>
</reference>
<evidence type="ECO:0000313" key="4">
    <source>
        <dbReference type="Proteomes" id="UP000319160"/>
    </source>
</evidence>
<dbReference type="GO" id="GO:0016787">
    <property type="term" value="F:hydrolase activity"/>
    <property type="evidence" value="ECO:0007669"/>
    <property type="project" value="UniProtKB-KW"/>
</dbReference>
<dbReference type="AlphaFoldDB" id="A0A553IFS9"/>
<evidence type="ECO:0000256" key="1">
    <source>
        <dbReference type="ARBA" id="ARBA00022801"/>
    </source>
</evidence>
<proteinExistence type="predicted"/>
<dbReference type="Proteomes" id="UP000319160">
    <property type="component" value="Unassembled WGS sequence"/>
</dbReference>
<dbReference type="OrthoDB" id="433474at2759"/>
<dbReference type="PANTHER" id="PTHR48081">
    <property type="entry name" value="AB HYDROLASE SUPERFAMILY PROTEIN C4A8.06C"/>
    <property type="match status" value="1"/>
</dbReference>
<dbReference type="Gene3D" id="3.40.50.1820">
    <property type="entry name" value="alpha/beta hydrolase"/>
    <property type="match status" value="1"/>
</dbReference>
<keyword evidence="1" id="KW-0378">Hydrolase</keyword>
<dbReference type="Pfam" id="PF07859">
    <property type="entry name" value="Abhydrolase_3"/>
    <property type="match status" value="1"/>
</dbReference>
<dbReference type="InterPro" id="IPR029058">
    <property type="entry name" value="AB_hydrolase_fold"/>
</dbReference>
<protein>
    <recommendedName>
        <fullName evidence="2">Alpha/beta hydrolase fold-3 domain-containing protein</fullName>
    </recommendedName>
</protein>
<evidence type="ECO:0000313" key="3">
    <source>
        <dbReference type="EMBL" id="TRX99056.1"/>
    </source>
</evidence>
<dbReference type="InterPro" id="IPR013094">
    <property type="entry name" value="AB_hydrolase_3"/>
</dbReference>
<dbReference type="SUPFAM" id="SSF53474">
    <property type="entry name" value="alpha/beta-Hydrolases"/>
    <property type="match status" value="1"/>
</dbReference>
<organism evidence="3 4">
    <name type="scientific">Xylaria flabelliformis</name>
    <dbReference type="NCBI Taxonomy" id="2512241"/>
    <lineage>
        <taxon>Eukaryota</taxon>
        <taxon>Fungi</taxon>
        <taxon>Dikarya</taxon>
        <taxon>Ascomycota</taxon>
        <taxon>Pezizomycotina</taxon>
        <taxon>Sordariomycetes</taxon>
        <taxon>Xylariomycetidae</taxon>
        <taxon>Xylariales</taxon>
        <taxon>Xylariaceae</taxon>
        <taxon>Xylaria</taxon>
    </lineage>
</organism>
<name>A0A553IFS9_9PEZI</name>
<dbReference type="InterPro" id="IPR050300">
    <property type="entry name" value="GDXG_lipolytic_enzyme"/>
</dbReference>
<gene>
    <name evidence="3" type="ORF">FHL15_000398</name>
</gene>
<dbReference type="STRING" id="2512241.A0A553IFS9"/>
<dbReference type="EMBL" id="VFLP01000001">
    <property type="protein sequence ID" value="TRX99056.1"/>
    <property type="molecule type" value="Genomic_DNA"/>
</dbReference>
<sequence>MARSTDRQPRPPYDPAIDQVLVALGHGPDRYEVERVRKVSACRTKPLTEALLADKSVRVETLTIPGPRGNLTVSIVRPMTESHVKRLRPGIFYIHGGALISCNRFAGLDTSAVWAREIDAITISVEYGLAPESTGEEPANDCYAGLLWAEQHLTQLGIDPGRFVLYGTSAGGCLAAAIALMARDKGGPKLSGLFLECPMLDDRNDTISAQQFTNGPFYNSTMNRFAWRCLLGDRVGTDDVSEYEAPARAADLGGLPPTFIDCASADPFRDEIVIFASRLWEAGVCAELHVWPGGPHGYDRIAPDAPMSKQAREARLSWLRRVFTRGI</sequence>
<keyword evidence="4" id="KW-1185">Reference proteome</keyword>
<comment type="caution">
    <text evidence="3">The sequence shown here is derived from an EMBL/GenBank/DDBJ whole genome shotgun (WGS) entry which is preliminary data.</text>
</comment>
<accession>A0A553IFS9</accession>
<feature type="domain" description="Alpha/beta hydrolase fold-3" evidence="2">
    <location>
        <begin position="91"/>
        <end position="298"/>
    </location>
</feature>
<evidence type="ECO:0000259" key="2">
    <source>
        <dbReference type="Pfam" id="PF07859"/>
    </source>
</evidence>